<keyword evidence="5" id="KW-1185">Reference proteome</keyword>
<dbReference type="OrthoDB" id="416253at2759"/>
<name>A0A8K0EFG5_BRALA</name>
<feature type="chain" id="PRO_5035432040" evidence="2">
    <location>
        <begin position="25"/>
        <end position="423"/>
    </location>
</feature>
<dbReference type="InterPro" id="IPR036812">
    <property type="entry name" value="NAD(P)_OxRdtase_dom_sf"/>
</dbReference>
<evidence type="ECO:0000313" key="5">
    <source>
        <dbReference type="Proteomes" id="UP000838412"/>
    </source>
</evidence>
<keyword evidence="2" id="KW-0732">Signal</keyword>
<dbReference type="SUPFAM" id="SSF51430">
    <property type="entry name" value="NAD(P)-linked oxidoreductase"/>
    <property type="match status" value="1"/>
</dbReference>
<protein>
    <submittedName>
        <fullName evidence="4">AKR1A1 protein</fullName>
    </submittedName>
</protein>
<dbReference type="PROSITE" id="PS00798">
    <property type="entry name" value="ALDOKETO_REDUCTASE_1"/>
    <property type="match status" value="1"/>
</dbReference>
<dbReference type="PROSITE" id="PS00063">
    <property type="entry name" value="ALDOKETO_REDUCTASE_3"/>
    <property type="match status" value="1"/>
</dbReference>
<dbReference type="Proteomes" id="UP000838412">
    <property type="component" value="Chromosome 18"/>
</dbReference>
<dbReference type="InterPro" id="IPR018170">
    <property type="entry name" value="Aldo/ket_reductase_CS"/>
</dbReference>
<organism evidence="4 5">
    <name type="scientific">Branchiostoma lanceolatum</name>
    <name type="common">Common lancelet</name>
    <name type="synonym">Amphioxus lanceolatum</name>
    <dbReference type="NCBI Taxonomy" id="7740"/>
    <lineage>
        <taxon>Eukaryota</taxon>
        <taxon>Metazoa</taxon>
        <taxon>Chordata</taxon>
        <taxon>Cephalochordata</taxon>
        <taxon>Leptocardii</taxon>
        <taxon>Amphioxiformes</taxon>
        <taxon>Branchiostomatidae</taxon>
        <taxon>Branchiostoma</taxon>
    </lineage>
</organism>
<evidence type="ECO:0000259" key="3">
    <source>
        <dbReference type="Pfam" id="PF00248"/>
    </source>
</evidence>
<sequence length="423" mass="47610">MAWPAVRLCTGASMPLLGLGTSRARQNDCYQAVKTALDIGYRHFDTAEIYQNEKDIGRALQENFAVGLKRETVFVTSKLWMTRHHPDDVLPACQSSLTDLGLDYLDLYLMHFPVAYARGDNFLPCDDKGQRVTLDLHFMETWQAMENLVDAGLAKAIGVSNFNISQMEEVLTNGRLKPAVNQVESHPYLGCHRLLEYCTAKGVVMTAFCPIARPGTTGVMVRVRIRFTVHQAVSSFEKNRRAALEEKRSRGKNCTVTAPTPESSFPCSRCGRVCRSRVGWSNPPPEGVHQTSEEAEQYGVGSLLSDPVITEISKTHGKTPAQVCLKWQVQRNVVVIPKSVTPARIKENSQLFDFELSEDEMSAVNKLDKNGRLMWVWAVLFSKRLPWVRDYPETLDPDRTRKLVKVRLPKKICSAGNRWSPPK</sequence>
<evidence type="ECO:0000256" key="1">
    <source>
        <dbReference type="ARBA" id="ARBA00007905"/>
    </source>
</evidence>
<dbReference type="Gene3D" id="3.20.20.100">
    <property type="entry name" value="NADP-dependent oxidoreductase domain"/>
    <property type="match status" value="1"/>
</dbReference>
<reference evidence="4" key="1">
    <citation type="submission" date="2022-01" db="EMBL/GenBank/DDBJ databases">
        <authorList>
            <person name="Braso-Vives M."/>
        </authorList>
    </citation>
    <scope>NUCLEOTIDE SEQUENCE</scope>
</reference>
<dbReference type="InterPro" id="IPR023210">
    <property type="entry name" value="NADP_OxRdtase_dom"/>
</dbReference>
<accession>A0A8K0EFG5</accession>
<proteinExistence type="inferred from homology"/>
<evidence type="ECO:0000313" key="4">
    <source>
        <dbReference type="EMBL" id="CAH1251068.1"/>
    </source>
</evidence>
<feature type="signal peptide" evidence="2">
    <location>
        <begin position="1"/>
        <end position="24"/>
    </location>
</feature>
<dbReference type="EMBL" id="OV696703">
    <property type="protein sequence ID" value="CAH1251068.1"/>
    <property type="molecule type" value="Genomic_DNA"/>
</dbReference>
<dbReference type="PANTHER" id="PTHR11732">
    <property type="entry name" value="ALDO/KETO REDUCTASE"/>
    <property type="match status" value="1"/>
</dbReference>
<dbReference type="InterPro" id="IPR020471">
    <property type="entry name" value="AKR"/>
</dbReference>
<evidence type="ECO:0000256" key="2">
    <source>
        <dbReference type="SAM" id="SignalP"/>
    </source>
</evidence>
<dbReference type="GO" id="GO:0016491">
    <property type="term" value="F:oxidoreductase activity"/>
    <property type="evidence" value="ECO:0007669"/>
    <property type="project" value="InterPro"/>
</dbReference>
<dbReference type="AlphaFoldDB" id="A0A8K0EFG5"/>
<gene>
    <name evidence="4" type="primary">AKR1A1</name>
    <name evidence="4" type="ORF">BLAG_LOCUS11568</name>
</gene>
<dbReference type="Pfam" id="PF00248">
    <property type="entry name" value="Aldo_ket_red"/>
    <property type="match status" value="1"/>
</dbReference>
<dbReference type="PRINTS" id="PR00069">
    <property type="entry name" value="ALDKETRDTASE"/>
</dbReference>
<dbReference type="PROSITE" id="PS00062">
    <property type="entry name" value="ALDOKETO_REDUCTASE_2"/>
    <property type="match status" value="1"/>
</dbReference>
<feature type="domain" description="NADP-dependent oxidoreductase" evidence="3">
    <location>
        <begin position="19"/>
        <end position="368"/>
    </location>
</feature>
<comment type="similarity">
    <text evidence="1">Belongs to the aldo/keto reductase family.</text>
</comment>